<evidence type="ECO:0000313" key="3">
    <source>
        <dbReference type="Proteomes" id="UP000269154"/>
    </source>
</evidence>
<organism evidence="2 3">
    <name type="scientific">Okeania hirsuta</name>
    <dbReference type="NCBI Taxonomy" id="1458930"/>
    <lineage>
        <taxon>Bacteria</taxon>
        <taxon>Bacillati</taxon>
        <taxon>Cyanobacteriota</taxon>
        <taxon>Cyanophyceae</taxon>
        <taxon>Oscillatoriophycideae</taxon>
        <taxon>Oscillatoriales</taxon>
        <taxon>Microcoleaceae</taxon>
        <taxon>Okeania</taxon>
    </lineage>
</organism>
<keyword evidence="2" id="KW-0808">Transferase</keyword>
<evidence type="ECO:0000313" key="2">
    <source>
        <dbReference type="EMBL" id="RQH30667.1"/>
    </source>
</evidence>
<proteinExistence type="predicted"/>
<dbReference type="SUPFAM" id="SSF53448">
    <property type="entry name" value="Nucleotide-diphospho-sugar transferases"/>
    <property type="match status" value="1"/>
</dbReference>
<dbReference type="Gene3D" id="3.90.550.10">
    <property type="entry name" value="Spore Coat Polysaccharide Biosynthesis Protein SpsA, Chain A"/>
    <property type="match status" value="1"/>
</dbReference>
<name>A0A3N6NV53_9CYAN</name>
<accession>A0A3N6NV53</accession>
<dbReference type="GO" id="GO:0016740">
    <property type="term" value="F:transferase activity"/>
    <property type="evidence" value="ECO:0007669"/>
    <property type="project" value="UniProtKB-KW"/>
</dbReference>
<protein>
    <submittedName>
        <fullName evidence="2">Glycosyltransferase</fullName>
    </submittedName>
</protein>
<comment type="caution">
    <text evidence="2">The sequence shown here is derived from an EMBL/GenBank/DDBJ whole genome shotgun (WGS) entry which is preliminary data.</text>
</comment>
<keyword evidence="3" id="KW-1185">Reference proteome</keyword>
<dbReference type="AlphaFoldDB" id="A0A3N6NV53"/>
<feature type="domain" description="Glycosyltransferase 2-like" evidence="1">
    <location>
        <begin position="4"/>
        <end position="47"/>
    </location>
</feature>
<dbReference type="OrthoDB" id="440227at2"/>
<sequence length="63" mass="7220">MVQSYKDIKYILGKGSGASYNAGIDAANGELITFLDYDDFWKKNKLTVSEIVYYFFLLVVLRN</sequence>
<dbReference type="Proteomes" id="UP000269154">
    <property type="component" value="Unassembled WGS sequence"/>
</dbReference>
<dbReference type="CDD" id="cd00761">
    <property type="entry name" value="Glyco_tranf_GTA_type"/>
    <property type="match status" value="1"/>
</dbReference>
<dbReference type="Pfam" id="PF00535">
    <property type="entry name" value="Glycos_transf_2"/>
    <property type="match status" value="1"/>
</dbReference>
<dbReference type="EMBL" id="RCBY01000175">
    <property type="protein sequence ID" value="RQH30667.1"/>
    <property type="molecule type" value="Genomic_DNA"/>
</dbReference>
<evidence type="ECO:0000259" key="1">
    <source>
        <dbReference type="Pfam" id="PF00535"/>
    </source>
</evidence>
<dbReference type="InterPro" id="IPR001173">
    <property type="entry name" value="Glyco_trans_2-like"/>
</dbReference>
<gene>
    <name evidence="2" type="ORF">D5R40_23725</name>
</gene>
<reference evidence="2 3" key="1">
    <citation type="journal article" date="2018" name="ACS Chem. Biol.">
        <title>Ketoreductase domain dysfunction expands chemodiversity: malyngamide biosynthesis in the cyanobacterium Okeania hirsuta.</title>
        <authorList>
            <person name="Moss N.A."/>
            <person name="Leao T."/>
            <person name="Rankin M."/>
            <person name="McCullough T.M."/>
            <person name="Qu P."/>
            <person name="Korobeynikov A."/>
            <person name="Smith J.L."/>
            <person name="Gerwick L."/>
            <person name="Gerwick W.H."/>
        </authorList>
    </citation>
    <scope>NUCLEOTIDE SEQUENCE [LARGE SCALE GENOMIC DNA]</scope>
    <source>
        <strain evidence="2 3">PAB10Feb10-1</strain>
    </source>
</reference>
<dbReference type="InterPro" id="IPR029044">
    <property type="entry name" value="Nucleotide-diphossugar_trans"/>
</dbReference>